<evidence type="ECO:0000313" key="12">
    <source>
        <dbReference type="Proteomes" id="UP000619260"/>
    </source>
</evidence>
<proteinExistence type="predicted"/>
<dbReference type="Gene3D" id="3.10.520.10">
    <property type="entry name" value="ApbE-like domains"/>
    <property type="match status" value="2"/>
</dbReference>
<evidence type="ECO:0000256" key="9">
    <source>
        <dbReference type="ARBA" id="ARBA00031306"/>
    </source>
</evidence>
<name>A0A8J4DS84_9ACTN</name>
<comment type="catalytic activity">
    <reaction evidence="10">
        <text>L-threonyl-[protein] + FAD = FMN-L-threonyl-[protein] + AMP + H(+)</text>
        <dbReference type="Rhea" id="RHEA:36847"/>
        <dbReference type="Rhea" id="RHEA-COMP:11060"/>
        <dbReference type="Rhea" id="RHEA-COMP:11061"/>
        <dbReference type="ChEBI" id="CHEBI:15378"/>
        <dbReference type="ChEBI" id="CHEBI:30013"/>
        <dbReference type="ChEBI" id="CHEBI:57692"/>
        <dbReference type="ChEBI" id="CHEBI:74257"/>
        <dbReference type="ChEBI" id="CHEBI:456215"/>
        <dbReference type="EC" id="2.7.1.180"/>
    </reaction>
</comment>
<gene>
    <name evidence="11" type="primary">apbE</name>
    <name evidence="11" type="ORF">Val02_44790</name>
</gene>
<evidence type="ECO:0000256" key="1">
    <source>
        <dbReference type="ARBA" id="ARBA00001946"/>
    </source>
</evidence>
<dbReference type="InterPro" id="IPR003374">
    <property type="entry name" value="ApbE-like_sf"/>
</dbReference>
<evidence type="ECO:0000256" key="8">
    <source>
        <dbReference type="ARBA" id="ARBA00022842"/>
    </source>
</evidence>
<dbReference type="PANTHER" id="PTHR30040">
    <property type="entry name" value="THIAMINE BIOSYNTHESIS LIPOPROTEIN APBE"/>
    <property type="match status" value="1"/>
</dbReference>
<dbReference type="InterPro" id="IPR024932">
    <property type="entry name" value="ApbE"/>
</dbReference>
<dbReference type="Proteomes" id="UP000619260">
    <property type="component" value="Unassembled WGS sequence"/>
</dbReference>
<comment type="caution">
    <text evidence="11">The sequence shown here is derived from an EMBL/GenBank/DDBJ whole genome shotgun (WGS) entry which is preliminary data.</text>
</comment>
<protein>
    <recommendedName>
        <fullName evidence="3">FAD:protein FMN transferase</fullName>
        <ecNumber evidence="2">2.7.1.180</ecNumber>
    </recommendedName>
    <alternativeName>
        <fullName evidence="9">Flavin transferase</fullName>
    </alternativeName>
</protein>
<evidence type="ECO:0000313" key="11">
    <source>
        <dbReference type="EMBL" id="GIJ47593.1"/>
    </source>
</evidence>
<evidence type="ECO:0000256" key="10">
    <source>
        <dbReference type="ARBA" id="ARBA00048540"/>
    </source>
</evidence>
<dbReference type="AlphaFoldDB" id="A0A8J4DS84"/>
<sequence length="238" mass="24819">MGTAVSLEIADPVPPGAADEVFAWLREVDARFSTYKEDSEISRLGAGTLSTEDCSADVRHVLAACADLWRDTDGFFDAYAAGALDPSGYVKGWSVEVASTRLAAAGSRNHCLNAGGDVRLRGEPAPGRPWRIGIRHPFDASAVCLVIEGRDLAVATSGTYERGGHVYDPHTGKPATGLCSVTVTGPDLALADAYATAALAMGRAGMAWLAKLDGYESAVVTDDGELFCSAGLPQAKAQ</sequence>
<reference evidence="11" key="1">
    <citation type="submission" date="2021-01" db="EMBL/GenBank/DDBJ databases">
        <title>Whole genome shotgun sequence of Virgisporangium aliadipatigenens NBRC 105644.</title>
        <authorList>
            <person name="Komaki H."/>
            <person name="Tamura T."/>
        </authorList>
    </citation>
    <scope>NUCLEOTIDE SEQUENCE</scope>
    <source>
        <strain evidence="11">NBRC 105644</strain>
    </source>
</reference>
<dbReference type="GO" id="GO:0016740">
    <property type="term" value="F:transferase activity"/>
    <property type="evidence" value="ECO:0007669"/>
    <property type="project" value="UniProtKB-KW"/>
</dbReference>
<dbReference type="RefSeq" id="WP_203901145.1">
    <property type="nucleotide sequence ID" value="NZ_BOPF01000015.1"/>
</dbReference>
<evidence type="ECO:0000256" key="4">
    <source>
        <dbReference type="ARBA" id="ARBA00022630"/>
    </source>
</evidence>
<dbReference type="PANTHER" id="PTHR30040:SF2">
    <property type="entry name" value="FAD:PROTEIN FMN TRANSFERASE"/>
    <property type="match status" value="1"/>
</dbReference>
<keyword evidence="8" id="KW-0460">Magnesium</keyword>
<evidence type="ECO:0000256" key="6">
    <source>
        <dbReference type="ARBA" id="ARBA00022723"/>
    </source>
</evidence>
<keyword evidence="7" id="KW-0274">FAD</keyword>
<dbReference type="Pfam" id="PF02424">
    <property type="entry name" value="ApbE"/>
    <property type="match status" value="2"/>
</dbReference>
<evidence type="ECO:0000256" key="5">
    <source>
        <dbReference type="ARBA" id="ARBA00022679"/>
    </source>
</evidence>
<dbReference type="EC" id="2.7.1.180" evidence="2"/>
<dbReference type="GO" id="GO:0046872">
    <property type="term" value="F:metal ion binding"/>
    <property type="evidence" value="ECO:0007669"/>
    <property type="project" value="UniProtKB-KW"/>
</dbReference>
<comment type="cofactor">
    <cofactor evidence="1">
        <name>Mg(2+)</name>
        <dbReference type="ChEBI" id="CHEBI:18420"/>
    </cofactor>
</comment>
<keyword evidence="4" id="KW-0285">Flavoprotein</keyword>
<accession>A0A8J4DS84</accession>
<keyword evidence="12" id="KW-1185">Reference proteome</keyword>
<evidence type="ECO:0000256" key="2">
    <source>
        <dbReference type="ARBA" id="ARBA00011955"/>
    </source>
</evidence>
<dbReference type="SUPFAM" id="SSF143631">
    <property type="entry name" value="ApbE-like"/>
    <property type="match status" value="1"/>
</dbReference>
<keyword evidence="6" id="KW-0479">Metal-binding</keyword>
<dbReference type="EMBL" id="BOPF01000015">
    <property type="protein sequence ID" value="GIJ47593.1"/>
    <property type="molecule type" value="Genomic_DNA"/>
</dbReference>
<evidence type="ECO:0000256" key="7">
    <source>
        <dbReference type="ARBA" id="ARBA00022827"/>
    </source>
</evidence>
<keyword evidence="5 11" id="KW-0808">Transferase</keyword>
<organism evidence="11 12">
    <name type="scientific">Virgisporangium aliadipatigenens</name>
    <dbReference type="NCBI Taxonomy" id="741659"/>
    <lineage>
        <taxon>Bacteria</taxon>
        <taxon>Bacillati</taxon>
        <taxon>Actinomycetota</taxon>
        <taxon>Actinomycetes</taxon>
        <taxon>Micromonosporales</taxon>
        <taxon>Micromonosporaceae</taxon>
        <taxon>Virgisporangium</taxon>
    </lineage>
</organism>
<evidence type="ECO:0000256" key="3">
    <source>
        <dbReference type="ARBA" id="ARBA00016337"/>
    </source>
</evidence>